<evidence type="ECO:0000313" key="2">
    <source>
        <dbReference type="EMBL" id="MFC1403533.1"/>
    </source>
</evidence>
<accession>A0ABV6UPY2</accession>
<name>A0ABV6UPY2_9ACTN</name>
<dbReference type="Pfam" id="PF21806">
    <property type="entry name" value="DUF6879"/>
    <property type="match status" value="1"/>
</dbReference>
<keyword evidence="3" id="KW-1185">Reference proteome</keyword>
<proteinExistence type="predicted"/>
<comment type="caution">
    <text evidence="2">The sequence shown here is derived from an EMBL/GenBank/DDBJ whole genome shotgun (WGS) entry which is preliminary data.</text>
</comment>
<gene>
    <name evidence="2" type="ORF">ACEZDJ_19770</name>
</gene>
<feature type="domain" description="DUF6879" evidence="1">
    <location>
        <begin position="8"/>
        <end position="172"/>
    </location>
</feature>
<reference evidence="2 3" key="1">
    <citation type="submission" date="2024-09" db="EMBL/GenBank/DDBJ databases">
        <authorList>
            <person name="Lee S.D."/>
        </authorList>
    </citation>
    <scope>NUCLEOTIDE SEQUENCE [LARGE SCALE GENOMIC DNA]</scope>
    <source>
        <strain evidence="2 3">N1-5</strain>
    </source>
</reference>
<dbReference type="InterPro" id="IPR049244">
    <property type="entry name" value="DUF6879"/>
</dbReference>
<sequence length="174" mass="19920">MQQNVPNLGDLLRGTQRSAVHLEMRDSYGVSQEVEEFEHWKRTGELDLDPESDSWKPWSDLAREAVARGVAMRRARIVSEPVTDYMRWEHASTAVNLSLGENVRWLPRKLASDIALPGNDYWLFDDTLVRFGHFTGDGELVGHEIRTEPAVVKLCADAFDTVWQRATPHQKYSL</sequence>
<organism evidence="2 3">
    <name type="scientific">Streptacidiphilus cavernicola</name>
    <dbReference type="NCBI Taxonomy" id="3342716"/>
    <lineage>
        <taxon>Bacteria</taxon>
        <taxon>Bacillati</taxon>
        <taxon>Actinomycetota</taxon>
        <taxon>Actinomycetes</taxon>
        <taxon>Kitasatosporales</taxon>
        <taxon>Streptomycetaceae</taxon>
        <taxon>Streptacidiphilus</taxon>
    </lineage>
</organism>
<dbReference type="Proteomes" id="UP001592528">
    <property type="component" value="Unassembled WGS sequence"/>
</dbReference>
<evidence type="ECO:0000259" key="1">
    <source>
        <dbReference type="Pfam" id="PF21806"/>
    </source>
</evidence>
<dbReference type="RefSeq" id="WP_030255305.1">
    <property type="nucleotide sequence ID" value="NZ_JBHEZZ010000010.1"/>
</dbReference>
<dbReference type="EMBL" id="JBHEZZ010000010">
    <property type="protein sequence ID" value="MFC1403533.1"/>
    <property type="molecule type" value="Genomic_DNA"/>
</dbReference>
<protein>
    <submittedName>
        <fullName evidence="2">DUF6879 family protein</fullName>
    </submittedName>
</protein>
<evidence type="ECO:0000313" key="3">
    <source>
        <dbReference type="Proteomes" id="UP001592528"/>
    </source>
</evidence>